<comment type="caution">
    <text evidence="1">The sequence shown here is derived from an EMBL/GenBank/DDBJ whole genome shotgun (WGS) entry which is preliminary data.</text>
</comment>
<keyword evidence="2" id="KW-1185">Reference proteome</keyword>
<gene>
    <name evidence="1" type="ORF">H1D41_15920</name>
</gene>
<organism evidence="1 2">
    <name type="scientific">Halocynthiibacter styelae</name>
    <dbReference type="NCBI Taxonomy" id="2761955"/>
    <lineage>
        <taxon>Bacteria</taxon>
        <taxon>Pseudomonadati</taxon>
        <taxon>Pseudomonadota</taxon>
        <taxon>Alphaproteobacteria</taxon>
        <taxon>Rhodobacterales</taxon>
        <taxon>Paracoccaceae</taxon>
        <taxon>Halocynthiibacter</taxon>
    </lineage>
</organism>
<dbReference type="AlphaFoldDB" id="A0A8J7IFK9"/>
<dbReference type="InterPro" id="IPR010626">
    <property type="entry name" value="DUF1217"/>
</dbReference>
<accession>A0A8J7IFK9</accession>
<dbReference type="RefSeq" id="WP_228849851.1">
    <property type="nucleotide sequence ID" value="NZ_JADCKQ010000015.1"/>
</dbReference>
<dbReference type="Gene3D" id="1.10.3700.10">
    <property type="entry name" value="AGR C 984p-like"/>
    <property type="match status" value="1"/>
</dbReference>
<dbReference type="InterPro" id="IPR023157">
    <property type="entry name" value="AGR-C-984p-like_sf"/>
</dbReference>
<evidence type="ECO:0000313" key="2">
    <source>
        <dbReference type="Proteomes" id="UP000640583"/>
    </source>
</evidence>
<reference evidence="1" key="1">
    <citation type="submission" date="2020-10" db="EMBL/GenBank/DDBJ databases">
        <title>Paenihalocynthiibacter styelae gen. nov., sp. nov., isolated from stalked sea squirt Styela clava.</title>
        <authorList>
            <person name="Kim Y.-O."/>
            <person name="Yoon J.-H."/>
        </authorList>
    </citation>
    <scope>NUCLEOTIDE SEQUENCE</scope>
    <source>
        <strain evidence="1">MYP1-1</strain>
    </source>
</reference>
<dbReference type="EMBL" id="JADCKQ010000015">
    <property type="protein sequence ID" value="MBI1495132.1"/>
    <property type="molecule type" value="Genomic_DNA"/>
</dbReference>
<protein>
    <submittedName>
        <fullName evidence="1">DUF1217 domain-containing protein</fullName>
    </submittedName>
</protein>
<sequence>MSFQPVLPFMGYPGWTFLSRTLDQQQETFEQGAQITRQVQNFEQKIGAVQTAEQLVNDRQLLEVALGAFGLEEDINSKAFIQQILESDTLDTASLANRLADKRYLEFAQAFGFGDFDVPRTQLSDFPTEITTAFQNNRFEIAVGDQNADMRLALGAERDLQVLSDRSISDTAKWYTVMGNAPLRQVFDTAFGMPASFAALDLDRQLEVYRDRAIRDFGTDSIEQFNQPEMREKLIRNFLIRSEAQNFNAQTSASQTALTLLQSG</sequence>
<dbReference type="Pfam" id="PF06748">
    <property type="entry name" value="DUF1217"/>
    <property type="match status" value="1"/>
</dbReference>
<proteinExistence type="predicted"/>
<dbReference type="Proteomes" id="UP000640583">
    <property type="component" value="Unassembled WGS sequence"/>
</dbReference>
<name>A0A8J7IFK9_9RHOB</name>
<evidence type="ECO:0000313" key="1">
    <source>
        <dbReference type="EMBL" id="MBI1495132.1"/>
    </source>
</evidence>
<dbReference type="SUPFAM" id="SSF158837">
    <property type="entry name" value="AGR C 984p-like"/>
    <property type="match status" value="1"/>
</dbReference>